<dbReference type="EMBL" id="CAADRP010001529">
    <property type="protein sequence ID" value="VFU39355.1"/>
    <property type="molecule type" value="Genomic_DNA"/>
</dbReference>
<organism evidence="2">
    <name type="scientific">Salix viminalis</name>
    <name type="common">Common osier</name>
    <name type="synonym">Basket willow</name>
    <dbReference type="NCBI Taxonomy" id="40686"/>
    <lineage>
        <taxon>Eukaryota</taxon>
        <taxon>Viridiplantae</taxon>
        <taxon>Streptophyta</taxon>
        <taxon>Embryophyta</taxon>
        <taxon>Tracheophyta</taxon>
        <taxon>Spermatophyta</taxon>
        <taxon>Magnoliopsida</taxon>
        <taxon>eudicotyledons</taxon>
        <taxon>Gunneridae</taxon>
        <taxon>Pentapetalae</taxon>
        <taxon>rosids</taxon>
        <taxon>fabids</taxon>
        <taxon>Malpighiales</taxon>
        <taxon>Salicaceae</taxon>
        <taxon>Saliceae</taxon>
        <taxon>Salix</taxon>
    </lineage>
</organism>
<keyword evidence="1" id="KW-0175">Coiled coil</keyword>
<evidence type="ECO:0000313" key="2">
    <source>
        <dbReference type="EMBL" id="VFU39355.1"/>
    </source>
</evidence>
<dbReference type="AlphaFoldDB" id="A0A6N2LGX8"/>
<protein>
    <submittedName>
        <fullName evidence="2">Uncharacterized protein</fullName>
    </submittedName>
</protein>
<accession>A0A6N2LGX8</accession>
<proteinExistence type="predicted"/>
<reference evidence="2" key="1">
    <citation type="submission" date="2019-03" db="EMBL/GenBank/DDBJ databases">
        <authorList>
            <person name="Mank J."/>
            <person name="Almeida P."/>
        </authorList>
    </citation>
    <scope>NUCLEOTIDE SEQUENCE</scope>
    <source>
        <strain evidence="2">78183</strain>
    </source>
</reference>
<feature type="coiled-coil region" evidence="1">
    <location>
        <begin position="9"/>
        <end position="43"/>
    </location>
</feature>
<gene>
    <name evidence="2" type="ORF">SVIM_LOCUS218175</name>
</gene>
<evidence type="ECO:0000256" key="1">
    <source>
        <dbReference type="SAM" id="Coils"/>
    </source>
</evidence>
<name>A0A6N2LGX8_SALVM</name>
<sequence length="80" mass="9259">MIEISHGTLWNYSRNVKSLETHMEELSDNKTRVLHSVEEATNKTEVIEDDVVSGLLAWMLSLKRRTGFLRTKTRQRRGAS</sequence>